<organism evidence="8 9">
    <name type="scientific">Tegillarca granosa</name>
    <name type="common">Malaysian cockle</name>
    <name type="synonym">Anadara granosa</name>
    <dbReference type="NCBI Taxonomy" id="220873"/>
    <lineage>
        <taxon>Eukaryota</taxon>
        <taxon>Metazoa</taxon>
        <taxon>Spiralia</taxon>
        <taxon>Lophotrochozoa</taxon>
        <taxon>Mollusca</taxon>
        <taxon>Bivalvia</taxon>
        <taxon>Autobranchia</taxon>
        <taxon>Pteriomorphia</taxon>
        <taxon>Arcoida</taxon>
        <taxon>Arcoidea</taxon>
        <taxon>Arcidae</taxon>
        <taxon>Tegillarca</taxon>
    </lineage>
</organism>
<feature type="domain" description="Orange" evidence="7">
    <location>
        <begin position="96"/>
        <end position="129"/>
    </location>
</feature>
<evidence type="ECO:0000313" key="8">
    <source>
        <dbReference type="EMBL" id="KAJ8320702.1"/>
    </source>
</evidence>
<sequence>MLETEENPEMSRHEDDKYSIRKSKKPLMEKRRRQRINNCLGQLKTLVLQAMKKDTAHYSKLEKADILEMTVKHLRSMQRRQISSALAADPSVAAKYRVGFNECAHEVVRYLNSLEGVNDDVRCRLMNHLSGCVQSVNPPTVPLQTQTPIQPLQVQIPTTQGGTHIMHPHPDRLLMSQSCYPQPPSVDRLQTSPPNTQVAGSYELVPGNMYSGPVAVYLGQSSETHELNNGVSLFSLQLPQQHSSKVVGYGQNNSAQQCRLPSKMKSYGDREMSEKDKKSSLRKSNKPIMEKRRRARINSCLLQLKTLVLEAMRKDSSQYSKLEKADILEMTVKHLRNLQRQQMTPALASDPNVAVKYRAGFNECANEVMRYLGSAQGINNDIRSRLVNHLTNCSQTMNPLPQQQTPQQQHMQPLSVQIPQQNVNTTQTPTTGLLMPGNITTQSTANVHVQSPGLINVSPMSLDNKTQLSGSFQIVPNRVYNGPVAVYVGHMPPQNVTTSPLNKNKENLDILTNSSSDVLFQRSKHFQDFISNQRLASCDI</sequence>
<evidence type="ECO:0000256" key="3">
    <source>
        <dbReference type="ARBA" id="ARBA00023163"/>
    </source>
</evidence>
<accession>A0ABQ9FV93</accession>
<keyword evidence="3" id="KW-0804">Transcription</keyword>
<feature type="compositionally biased region" description="Basic and acidic residues" evidence="5">
    <location>
        <begin position="266"/>
        <end position="279"/>
    </location>
</feature>
<feature type="domain" description="BHLH" evidence="6">
    <location>
        <begin position="20"/>
        <end position="77"/>
    </location>
</feature>
<reference evidence="8 9" key="1">
    <citation type="submission" date="2022-12" db="EMBL/GenBank/DDBJ databases">
        <title>Chromosome-level genome of Tegillarca granosa.</title>
        <authorList>
            <person name="Kim J."/>
        </authorList>
    </citation>
    <scope>NUCLEOTIDE SEQUENCE [LARGE SCALE GENOMIC DNA]</scope>
    <source>
        <strain evidence="8">Teg-2019</strain>
        <tissue evidence="8">Adductor muscle</tissue>
    </source>
</reference>
<name>A0ABQ9FV93_TEGGR</name>
<comment type="caution">
    <text evidence="8">The sequence shown here is derived from an EMBL/GenBank/DDBJ whole genome shotgun (WGS) entry which is preliminary data.</text>
</comment>
<dbReference type="Gene3D" id="4.10.280.10">
    <property type="entry name" value="Helix-loop-helix DNA-binding domain"/>
    <property type="match status" value="2"/>
</dbReference>
<dbReference type="InterPro" id="IPR003650">
    <property type="entry name" value="Orange_dom"/>
</dbReference>
<feature type="domain" description="BHLH" evidence="6">
    <location>
        <begin position="281"/>
        <end position="338"/>
    </location>
</feature>
<gene>
    <name evidence="8" type="ORF">KUTeg_002289</name>
</gene>
<dbReference type="InterPro" id="IPR011598">
    <property type="entry name" value="bHLH_dom"/>
</dbReference>
<dbReference type="Gene3D" id="6.10.250.980">
    <property type="match status" value="2"/>
</dbReference>
<feature type="compositionally biased region" description="Basic residues" evidence="5">
    <location>
        <begin position="280"/>
        <end position="289"/>
    </location>
</feature>
<dbReference type="SMART" id="SM00353">
    <property type="entry name" value="HLH"/>
    <property type="match status" value="2"/>
</dbReference>
<evidence type="ECO:0000259" key="6">
    <source>
        <dbReference type="PROSITE" id="PS50888"/>
    </source>
</evidence>
<feature type="region of interest" description="Disordered" evidence="5">
    <location>
        <begin position="1"/>
        <end position="27"/>
    </location>
</feature>
<feature type="domain" description="Orange" evidence="7">
    <location>
        <begin position="357"/>
        <end position="390"/>
    </location>
</feature>
<dbReference type="PROSITE" id="PS50888">
    <property type="entry name" value="BHLH"/>
    <property type="match status" value="2"/>
</dbReference>
<evidence type="ECO:0000256" key="4">
    <source>
        <dbReference type="ARBA" id="ARBA00023242"/>
    </source>
</evidence>
<evidence type="ECO:0000256" key="2">
    <source>
        <dbReference type="ARBA" id="ARBA00023015"/>
    </source>
</evidence>
<dbReference type="InterPro" id="IPR050370">
    <property type="entry name" value="HES_HEY"/>
</dbReference>
<evidence type="ECO:0000256" key="1">
    <source>
        <dbReference type="ARBA" id="ARBA00004123"/>
    </source>
</evidence>
<dbReference type="PANTHER" id="PTHR10985">
    <property type="entry name" value="BASIC HELIX-LOOP-HELIX TRANSCRIPTION FACTOR, HES-RELATED"/>
    <property type="match status" value="1"/>
</dbReference>
<evidence type="ECO:0000259" key="7">
    <source>
        <dbReference type="PROSITE" id="PS51054"/>
    </source>
</evidence>
<dbReference type="SMART" id="SM00511">
    <property type="entry name" value="ORANGE"/>
    <property type="match status" value="2"/>
</dbReference>
<proteinExistence type="predicted"/>
<keyword evidence="4" id="KW-0539">Nucleus</keyword>
<dbReference type="SUPFAM" id="SSF158457">
    <property type="entry name" value="Orange domain-like"/>
    <property type="match status" value="2"/>
</dbReference>
<feature type="region of interest" description="Disordered" evidence="5">
    <location>
        <begin position="263"/>
        <end position="289"/>
    </location>
</feature>
<keyword evidence="2" id="KW-0805">Transcription regulation</keyword>
<dbReference type="EMBL" id="JARBDR010000141">
    <property type="protein sequence ID" value="KAJ8320702.1"/>
    <property type="molecule type" value="Genomic_DNA"/>
</dbReference>
<dbReference type="PROSITE" id="PS51054">
    <property type="entry name" value="ORANGE"/>
    <property type="match status" value="2"/>
</dbReference>
<dbReference type="InterPro" id="IPR036638">
    <property type="entry name" value="HLH_DNA-bd_sf"/>
</dbReference>
<evidence type="ECO:0000256" key="5">
    <source>
        <dbReference type="SAM" id="MobiDB-lite"/>
    </source>
</evidence>
<dbReference type="SUPFAM" id="SSF47459">
    <property type="entry name" value="HLH, helix-loop-helix DNA-binding domain"/>
    <property type="match status" value="2"/>
</dbReference>
<dbReference type="CDD" id="cd11459">
    <property type="entry name" value="bHLH-O_HES1_4"/>
    <property type="match status" value="1"/>
</dbReference>
<evidence type="ECO:0000313" key="9">
    <source>
        <dbReference type="Proteomes" id="UP001217089"/>
    </source>
</evidence>
<comment type="subcellular location">
    <subcellularLocation>
        <location evidence="1">Nucleus</location>
    </subcellularLocation>
</comment>
<dbReference type="Pfam" id="PF00010">
    <property type="entry name" value="HLH"/>
    <property type="match status" value="2"/>
</dbReference>
<dbReference type="Proteomes" id="UP001217089">
    <property type="component" value="Unassembled WGS sequence"/>
</dbReference>
<feature type="compositionally biased region" description="Basic and acidic residues" evidence="5">
    <location>
        <begin position="9"/>
        <end position="19"/>
    </location>
</feature>
<dbReference type="Pfam" id="PF07527">
    <property type="entry name" value="Hairy_orange"/>
    <property type="match status" value="2"/>
</dbReference>
<keyword evidence="9" id="KW-1185">Reference proteome</keyword>
<protein>
    <submittedName>
        <fullName evidence="8">Uncharacterized protein</fullName>
    </submittedName>
</protein>